<evidence type="ECO:0000256" key="2">
    <source>
        <dbReference type="ARBA" id="ARBA00013064"/>
    </source>
</evidence>
<dbReference type="Proteomes" id="UP001597040">
    <property type="component" value="Unassembled WGS sequence"/>
</dbReference>
<dbReference type="PANTHER" id="PTHR39181">
    <property type="entry name" value="TYROSINE-PROTEIN PHOSPHATASE YWQE"/>
    <property type="match status" value="1"/>
</dbReference>
<dbReference type="PANTHER" id="PTHR39181:SF1">
    <property type="entry name" value="TYROSINE-PROTEIN PHOSPHATASE YWQE"/>
    <property type="match status" value="1"/>
</dbReference>
<proteinExistence type="inferred from homology"/>
<keyword evidence="3" id="KW-0378">Hydrolase</keyword>
<comment type="caution">
    <text evidence="6">The sequence shown here is derived from an EMBL/GenBank/DDBJ whole genome shotgun (WGS) entry which is preliminary data.</text>
</comment>
<evidence type="ECO:0000313" key="6">
    <source>
        <dbReference type="EMBL" id="MFD1037244.1"/>
    </source>
</evidence>
<name>A0ABW3LIH3_9BACI</name>
<evidence type="ECO:0000256" key="3">
    <source>
        <dbReference type="ARBA" id="ARBA00022801"/>
    </source>
</evidence>
<organism evidence="6 7">
    <name type="scientific">Virgibacillus byunsanensis</name>
    <dbReference type="NCBI Taxonomy" id="570945"/>
    <lineage>
        <taxon>Bacteria</taxon>
        <taxon>Bacillati</taxon>
        <taxon>Bacillota</taxon>
        <taxon>Bacilli</taxon>
        <taxon>Bacillales</taxon>
        <taxon>Bacillaceae</taxon>
        <taxon>Virgibacillus</taxon>
    </lineage>
</organism>
<reference evidence="7" key="1">
    <citation type="journal article" date="2019" name="Int. J. Syst. Evol. Microbiol.">
        <title>The Global Catalogue of Microorganisms (GCM) 10K type strain sequencing project: providing services to taxonomists for standard genome sequencing and annotation.</title>
        <authorList>
            <consortium name="The Broad Institute Genomics Platform"/>
            <consortium name="The Broad Institute Genome Sequencing Center for Infectious Disease"/>
            <person name="Wu L."/>
            <person name="Ma J."/>
        </authorList>
    </citation>
    <scope>NUCLEOTIDE SEQUENCE [LARGE SCALE GENOMIC DNA]</scope>
    <source>
        <strain evidence="7">CCUG 56754</strain>
    </source>
</reference>
<accession>A0ABW3LIH3</accession>
<dbReference type="Gene3D" id="3.20.20.140">
    <property type="entry name" value="Metal-dependent hydrolases"/>
    <property type="match status" value="1"/>
</dbReference>
<comment type="similarity">
    <text evidence="1">Belongs to the metallo-dependent hydrolases superfamily. CpsB/CapC family.</text>
</comment>
<evidence type="ECO:0000256" key="1">
    <source>
        <dbReference type="ARBA" id="ARBA00005750"/>
    </source>
</evidence>
<dbReference type="InterPro" id="IPR016667">
    <property type="entry name" value="Caps_polysacc_synth_CpsB/CapC"/>
</dbReference>
<evidence type="ECO:0000256" key="4">
    <source>
        <dbReference type="ARBA" id="ARBA00022912"/>
    </source>
</evidence>
<dbReference type="EC" id="3.1.3.48" evidence="2"/>
<dbReference type="EMBL" id="JBHTKJ010000007">
    <property type="protein sequence ID" value="MFD1037244.1"/>
    <property type="molecule type" value="Genomic_DNA"/>
</dbReference>
<comment type="catalytic activity">
    <reaction evidence="5">
        <text>O-phospho-L-tyrosyl-[protein] + H2O = L-tyrosyl-[protein] + phosphate</text>
        <dbReference type="Rhea" id="RHEA:10684"/>
        <dbReference type="Rhea" id="RHEA-COMP:10136"/>
        <dbReference type="Rhea" id="RHEA-COMP:20101"/>
        <dbReference type="ChEBI" id="CHEBI:15377"/>
        <dbReference type="ChEBI" id="CHEBI:43474"/>
        <dbReference type="ChEBI" id="CHEBI:46858"/>
        <dbReference type="ChEBI" id="CHEBI:61978"/>
        <dbReference type="EC" id="3.1.3.48"/>
    </reaction>
</comment>
<evidence type="ECO:0000256" key="5">
    <source>
        <dbReference type="ARBA" id="ARBA00051722"/>
    </source>
</evidence>
<sequence length="83" mass="9473">MQVRKLSYQLLDANLIHFVASGAHTLKKGGLFLREAYREIEKHSGHEIACQLMENSEALLTGQPISKEMPERIKVKKLWSIVL</sequence>
<keyword evidence="4" id="KW-0904">Protein phosphatase</keyword>
<protein>
    <recommendedName>
        <fullName evidence="2">protein-tyrosine-phosphatase</fullName>
        <ecNumber evidence="2">3.1.3.48</ecNumber>
    </recommendedName>
</protein>
<keyword evidence="7" id="KW-1185">Reference proteome</keyword>
<evidence type="ECO:0000313" key="7">
    <source>
        <dbReference type="Proteomes" id="UP001597040"/>
    </source>
</evidence>
<gene>
    <name evidence="6" type="ORF">ACFQ3N_02240</name>
</gene>
<dbReference type="RefSeq" id="WP_390359137.1">
    <property type="nucleotide sequence ID" value="NZ_JBHTKJ010000007.1"/>
</dbReference>